<dbReference type="EMBL" id="KZ678533">
    <property type="protein sequence ID" value="PSR80351.1"/>
    <property type="molecule type" value="Genomic_DNA"/>
</dbReference>
<dbReference type="Proteomes" id="UP000241462">
    <property type="component" value="Unassembled WGS sequence"/>
</dbReference>
<keyword evidence="2" id="KW-1185">Reference proteome</keyword>
<dbReference type="InParanoid" id="A0A2T3A062"/>
<protein>
    <submittedName>
        <fullName evidence="1">Uncharacterized protein</fullName>
    </submittedName>
</protein>
<gene>
    <name evidence="1" type="ORF">BD289DRAFT_440946</name>
</gene>
<dbReference type="AlphaFoldDB" id="A0A2T3A062"/>
<proteinExistence type="predicted"/>
<sequence length="63" mass="7239">MSSSGSFHQRNRQAQPELGACSSNISRFLKVDFILWAKALLYKHQHQHHGENSSESHVHWPCP</sequence>
<evidence type="ECO:0000313" key="1">
    <source>
        <dbReference type="EMBL" id="PSR80351.1"/>
    </source>
</evidence>
<reference evidence="1 2" key="1">
    <citation type="journal article" date="2018" name="Mycol. Prog.">
        <title>Coniella lustricola, a new species from submerged detritus.</title>
        <authorList>
            <person name="Raudabaugh D.B."/>
            <person name="Iturriaga T."/>
            <person name="Carver A."/>
            <person name="Mondo S."/>
            <person name="Pangilinan J."/>
            <person name="Lipzen A."/>
            <person name="He G."/>
            <person name="Amirebrahimi M."/>
            <person name="Grigoriev I.V."/>
            <person name="Miller A.N."/>
        </authorList>
    </citation>
    <scope>NUCLEOTIDE SEQUENCE [LARGE SCALE GENOMIC DNA]</scope>
    <source>
        <strain evidence="1 2">B22-T-1</strain>
    </source>
</reference>
<organism evidence="1 2">
    <name type="scientific">Coniella lustricola</name>
    <dbReference type="NCBI Taxonomy" id="2025994"/>
    <lineage>
        <taxon>Eukaryota</taxon>
        <taxon>Fungi</taxon>
        <taxon>Dikarya</taxon>
        <taxon>Ascomycota</taxon>
        <taxon>Pezizomycotina</taxon>
        <taxon>Sordariomycetes</taxon>
        <taxon>Sordariomycetidae</taxon>
        <taxon>Diaporthales</taxon>
        <taxon>Schizoparmaceae</taxon>
        <taxon>Coniella</taxon>
    </lineage>
</organism>
<accession>A0A2T3A062</accession>
<name>A0A2T3A062_9PEZI</name>
<evidence type="ECO:0000313" key="2">
    <source>
        <dbReference type="Proteomes" id="UP000241462"/>
    </source>
</evidence>